<evidence type="ECO:0000313" key="3">
    <source>
        <dbReference type="Proteomes" id="UP000186817"/>
    </source>
</evidence>
<evidence type="ECO:0000313" key="2">
    <source>
        <dbReference type="EMBL" id="OLQ06406.1"/>
    </source>
</evidence>
<feature type="compositionally biased region" description="Basic and acidic residues" evidence="1">
    <location>
        <begin position="103"/>
        <end position="115"/>
    </location>
</feature>
<feature type="region of interest" description="Disordered" evidence="1">
    <location>
        <begin position="103"/>
        <end position="123"/>
    </location>
</feature>
<evidence type="ECO:0000256" key="1">
    <source>
        <dbReference type="SAM" id="MobiDB-lite"/>
    </source>
</evidence>
<reference evidence="2 3" key="1">
    <citation type="submission" date="2016-02" db="EMBL/GenBank/DDBJ databases">
        <title>Genome analysis of coral dinoflagellate symbionts highlights evolutionary adaptations to a symbiotic lifestyle.</title>
        <authorList>
            <person name="Aranda M."/>
            <person name="Li Y."/>
            <person name="Liew Y.J."/>
            <person name="Baumgarten S."/>
            <person name="Simakov O."/>
            <person name="Wilson M."/>
            <person name="Piel J."/>
            <person name="Ashoor H."/>
            <person name="Bougouffa S."/>
            <person name="Bajic V.B."/>
            <person name="Ryu T."/>
            <person name="Ravasi T."/>
            <person name="Bayer T."/>
            <person name="Micklem G."/>
            <person name="Kim H."/>
            <person name="Bhak J."/>
            <person name="Lajeunesse T.C."/>
            <person name="Voolstra C.R."/>
        </authorList>
    </citation>
    <scope>NUCLEOTIDE SEQUENCE [LARGE SCALE GENOMIC DNA]</scope>
    <source>
        <strain evidence="2 3">CCMP2467</strain>
    </source>
</reference>
<comment type="caution">
    <text evidence="2">The sequence shown here is derived from an EMBL/GenBank/DDBJ whole genome shotgun (WGS) entry which is preliminary data.</text>
</comment>
<keyword evidence="3" id="KW-1185">Reference proteome</keyword>
<accession>A0A1Q9EG38</accession>
<sequence length="208" mass="23185">MYSIDQGSFYDVSRLPGKACCFPDIFLRLKLRRLEEFKRVYAEKPLLRSRADVFLESLESAQQLPFTEAHCHSNQCSEWPGGKKSPEGCPRLRRAESLRFERHARPGARTKEGHEQNTAAYPPVGTPPVPCLLPALRGRIALLPTAHQVKVGLYDLWDGIGFKVVGENLKPANRQGEHGGPLRCKSTCLTTAPEEGEASILPREPNTP</sequence>
<proteinExistence type="predicted"/>
<dbReference type="Proteomes" id="UP000186817">
    <property type="component" value="Unassembled WGS sequence"/>
</dbReference>
<name>A0A1Q9EG38_SYMMI</name>
<gene>
    <name evidence="2" type="ORF">AK812_SmicGene10263</name>
</gene>
<protein>
    <submittedName>
        <fullName evidence="2">Uncharacterized protein</fullName>
    </submittedName>
</protein>
<organism evidence="2 3">
    <name type="scientific">Symbiodinium microadriaticum</name>
    <name type="common">Dinoflagellate</name>
    <name type="synonym">Zooxanthella microadriatica</name>
    <dbReference type="NCBI Taxonomy" id="2951"/>
    <lineage>
        <taxon>Eukaryota</taxon>
        <taxon>Sar</taxon>
        <taxon>Alveolata</taxon>
        <taxon>Dinophyceae</taxon>
        <taxon>Suessiales</taxon>
        <taxon>Symbiodiniaceae</taxon>
        <taxon>Symbiodinium</taxon>
    </lineage>
</organism>
<dbReference type="EMBL" id="LSRX01000160">
    <property type="protein sequence ID" value="OLQ06406.1"/>
    <property type="molecule type" value="Genomic_DNA"/>
</dbReference>
<dbReference type="AlphaFoldDB" id="A0A1Q9EG38"/>